<accession>A0A172YGN4</accession>
<dbReference type="SUPFAM" id="SSF56112">
    <property type="entry name" value="Protein kinase-like (PK-like)"/>
    <property type="match status" value="1"/>
</dbReference>
<evidence type="ECO:0000313" key="2">
    <source>
        <dbReference type="Proteomes" id="UP000077875"/>
    </source>
</evidence>
<name>A0A172YGN4_9GAMM</name>
<protein>
    <recommendedName>
        <fullName evidence="3">Aminoglycoside phosphotransferase domain-containing protein</fullName>
    </recommendedName>
</protein>
<organism evidence="1 2">
    <name type="scientific">Halotalea alkalilenta</name>
    <dbReference type="NCBI Taxonomy" id="376489"/>
    <lineage>
        <taxon>Bacteria</taxon>
        <taxon>Pseudomonadati</taxon>
        <taxon>Pseudomonadota</taxon>
        <taxon>Gammaproteobacteria</taxon>
        <taxon>Oceanospirillales</taxon>
        <taxon>Halomonadaceae</taxon>
        <taxon>Halotalea</taxon>
    </lineage>
</organism>
<dbReference type="AlphaFoldDB" id="A0A172YGN4"/>
<proteinExistence type="predicted"/>
<reference evidence="1 2" key="1">
    <citation type="submission" date="2016-04" db="EMBL/GenBank/DDBJ databases">
        <title>Complete Genome Sequence of Halotalea alkalilenta IHB B 13600.</title>
        <authorList>
            <person name="Swarnkar M.K."/>
            <person name="Sharma A."/>
            <person name="Kaushal K."/>
            <person name="Soni R."/>
            <person name="Rana S."/>
            <person name="Singh A.K."/>
            <person name="Gulati A."/>
        </authorList>
    </citation>
    <scope>NUCLEOTIDE SEQUENCE [LARGE SCALE GENOMIC DNA]</scope>
    <source>
        <strain evidence="1 2">IHB B 13600</strain>
    </source>
</reference>
<dbReference type="KEGG" id="haa:A5892_12660"/>
<gene>
    <name evidence="1" type="ORF">A5892_12660</name>
</gene>
<evidence type="ECO:0000313" key="1">
    <source>
        <dbReference type="EMBL" id="ANF58212.1"/>
    </source>
</evidence>
<dbReference type="InterPro" id="IPR011009">
    <property type="entry name" value="Kinase-like_dom_sf"/>
</dbReference>
<dbReference type="EMBL" id="CP015243">
    <property type="protein sequence ID" value="ANF58212.1"/>
    <property type="molecule type" value="Genomic_DNA"/>
</dbReference>
<dbReference type="Proteomes" id="UP000077875">
    <property type="component" value="Chromosome"/>
</dbReference>
<keyword evidence="2" id="KW-1185">Reference proteome</keyword>
<evidence type="ECO:0008006" key="3">
    <source>
        <dbReference type="Google" id="ProtNLM"/>
    </source>
</evidence>
<sequence>MHGMRIRARWGAHASPLALRYADSANWLWRAGGEVFKLARTSDRDDAFWQGAKALFGLDRWRVGPGLARSLDGLPMDLPMPPLPMRWLGRLDGAPLWAQPWCAGAPPEWTPGFAARLGQQCGRLHRRRANHFGCPLQPQHSLAQWPSRLQRYLGERLSHRRLPDGLARLIACEPARVTSAVPCLLDLRADQFVVGESGAFWIDWEALVWAPVEFDWALLEMVVPADCRAPFLTGYRHHGTPVPLGEHRTHCRAALFAMGALGELSWEQTTSIAPWTDELA</sequence>